<dbReference type="SUPFAM" id="SSF56634">
    <property type="entry name" value="Heme-dependent catalase-like"/>
    <property type="match status" value="1"/>
</dbReference>
<protein>
    <recommendedName>
        <fullName evidence="11">Carrier domain-containing protein</fullName>
    </recommendedName>
</protein>
<dbReference type="InterPro" id="IPR020845">
    <property type="entry name" value="AMP-binding_CS"/>
</dbReference>
<evidence type="ECO:0000259" key="7">
    <source>
        <dbReference type="Pfam" id="PF00550"/>
    </source>
</evidence>
<dbReference type="InterPro" id="IPR040097">
    <property type="entry name" value="FAAL/FAAC"/>
</dbReference>
<accession>A0ABD1Z1Y8</accession>
<evidence type="ECO:0000256" key="4">
    <source>
        <dbReference type="SAM" id="MobiDB-lite"/>
    </source>
</evidence>
<evidence type="ECO:0000256" key="1">
    <source>
        <dbReference type="ARBA" id="ARBA00022598"/>
    </source>
</evidence>
<dbReference type="InterPro" id="IPR000873">
    <property type="entry name" value="AMP-dep_synth/lig_dom"/>
</dbReference>
<evidence type="ECO:0000259" key="6">
    <source>
        <dbReference type="Pfam" id="PF00501"/>
    </source>
</evidence>
<organism evidence="9 10">
    <name type="scientific">Riccia fluitans</name>
    <dbReference type="NCBI Taxonomy" id="41844"/>
    <lineage>
        <taxon>Eukaryota</taxon>
        <taxon>Viridiplantae</taxon>
        <taxon>Streptophyta</taxon>
        <taxon>Embryophyta</taxon>
        <taxon>Marchantiophyta</taxon>
        <taxon>Marchantiopsida</taxon>
        <taxon>Marchantiidae</taxon>
        <taxon>Marchantiales</taxon>
        <taxon>Ricciaceae</taxon>
        <taxon>Riccia</taxon>
    </lineage>
</organism>
<keyword evidence="5" id="KW-0472">Membrane</keyword>
<dbReference type="GO" id="GO:0006631">
    <property type="term" value="P:fatty acid metabolic process"/>
    <property type="evidence" value="ECO:0007669"/>
    <property type="project" value="UniProtKB-KW"/>
</dbReference>
<dbReference type="Pfam" id="PF00501">
    <property type="entry name" value="AMP-binding"/>
    <property type="match status" value="1"/>
</dbReference>
<dbReference type="Gene3D" id="2.160.10.10">
    <property type="entry name" value="Hexapeptide repeat proteins"/>
    <property type="match status" value="3"/>
</dbReference>
<dbReference type="Pfam" id="PF00550">
    <property type="entry name" value="PP-binding"/>
    <property type="match status" value="1"/>
</dbReference>
<dbReference type="InterPro" id="IPR020835">
    <property type="entry name" value="Catalase_sf"/>
</dbReference>
<keyword evidence="1" id="KW-0436">Ligase</keyword>
<feature type="transmembrane region" description="Helical" evidence="5">
    <location>
        <begin position="1540"/>
        <end position="1561"/>
    </location>
</feature>
<dbReference type="PRINTS" id="PR00419">
    <property type="entry name" value="ADXRDTASE"/>
</dbReference>
<dbReference type="InterPro" id="IPR042099">
    <property type="entry name" value="ANL_N_sf"/>
</dbReference>
<dbReference type="SUPFAM" id="SSF51161">
    <property type="entry name" value="Trimeric LpxA-like enzymes"/>
    <property type="match status" value="3"/>
</dbReference>
<feature type="domain" description="AMP-dependent synthetase/ligase" evidence="6">
    <location>
        <begin position="484"/>
        <end position="907"/>
    </location>
</feature>
<dbReference type="Gene3D" id="3.40.50.12780">
    <property type="entry name" value="N-terminal domain of ligase-like"/>
    <property type="match status" value="1"/>
</dbReference>
<name>A0ABD1Z1Y8_9MARC</name>
<feature type="transmembrane region" description="Helical" evidence="5">
    <location>
        <begin position="2272"/>
        <end position="2296"/>
    </location>
</feature>
<sequence length="2440" mass="270903">MNPVAAGKQLHNLFPGLDPSTRIAVVGGGPSGLSAALALTRLGYKNVTLLEQDATVGGMCRSELIEGRVYDLGGQVIARESSPTLDTLMAEMGMELEPLGEQPFSQLDFDSGNLRDLKIAADVLSMIKITEKLEKSLIEVPEAVAALFTASGYGYPEHIPYAYMHEFVYSCLGQAWRVKGGYDRFWRKVADQIPEVRCSTKVKAIKRDQNEIQISVVDSNSSAPSEQLLKFDKLIVSGSACIPRNSRIYLSNASDAPSPGEVKDRGILDYTAKEMELFSKVVIVDYYTTVLKISGFEHFPPRFYYPDFARSHSSVGRFVVMQRFHADTNVFLFWSYGTKEIDQNQVTQHLFRDVERMGGRVEALVVQRKFRYFPHVTSTDMAEGFYDKLEELQGENNTYFVGALMAFELTERNASYSINLMAKYFGSTVEAIYVKRLIEYPLPNGAGEPKNFNLRELTELPGFEFPDLPSIDHYLSFYAEHPVTKDKVVYTWVDEQGKEINKLTFSQLDASVTTIASYLLTCELNLIPGDRIILLHPPGLEFIEAFLACLRAKILAVPLIPPDASKRGGDLALEKLRNVAKITEAKAILTTRAYHSAVRTCSLTMMGRGPKWPDLPWIESNCLSAVQSTVSTLLRTSLSIKTIIRSNSAEESEKRKGPLHSPPDPDSICFLQFTSGSTGESKGVMISHGALVHNTKSMRSAYRFTTRMVGVSWLPQYHDMGLIGSFLAGLVCGGHIVKFSPITFIRKPLMWLSLIEKYRVTHTAAPNFGFELVLKRYEALKAIGKEPKLDLSSLNFLMVGAEPINSRTVKEFVEIFWDAGVREQIFAPGFGLAENCVFICCAHGRNEPVRVDSQGRVSCGYIRSGEPQHKDICADVRIVNPLTLEEVREGVEGEIWISSPSNGKGYWGLEELTRETFCAQLNRASPDDSQKRFVRSGDLGRNIQGNLFVTGRIKDLIIVGGRNHYPSDIEKTVENCSNLIKPGCSAAFSIAANVLRSKGIEVADESEGIVVVVEVRDESQAQPDLVLKVKSSVAEVHGLQVSFVNLIKPRTIPKTTSGKIRRKECAKRFVEGTLESLRMTKLSRAQARLRRDQNAPYNASHKQHHSQHRNHKGRKEISDFLVSLVAELSGLPVSKIDMSESFENFSIDSHGAVSTAFKLSEFIGTQVSAIQIYTTGCISELADLAIELMSKSKVAESVSVLTDGRVNHILTEKMTLSRPHGTVSQRTEEELSEAELADALEPSLKRMFYITALQILGIWYISFMLFSPAVYIYKNLIQAVSSTITSGNQVVLLTAILVPSAWLMYIASVGLLLSTFGLRLLLPVNFRSQTRTIPLWSAEYVRWWTLYRLQDFASTAIASELRGTIFLTFWYRLLGAEIEDGVHLDTTDITDPWLMSIGKDSVVAEGVTIQSHQVNAGVVRFGGIRVGSFCSVGPYSILQNGCVLERGSSVPVLGKVEIGEYVESKQTMTKMSSKGSIFTFTHTIEIALKQLFGLFFLALLSTLAAQAAYLVLKAAGSYFEILGYEWNEVFKRESSNHGSLLLALVLTFPRYLMIVAPLMVFPTEPRMFFEFLKYLVTSEGKFIAVLTVFGAAYMTYGVMLTALTCTLKWSIVGKVREGTSSQFSCRLWLVHTVLRFTHDRFVFLLRGTEAFCIYLRMLGADIGRCVSIRKTNALIDPDLIKLGDGCHLGDFCKIITTENYPGGSFSSAKLIIGNQCVVGAQSVVMPGSTFKDRTVLGALSVASKGMTLETDGVYVGAPQAVRVKGSLTAQTKKENKVSIKMGAEIGTPESILSFNQDPLDFKIDPRFRQIIASCAGEFARKTPKGHHRYIHHLGGSGKGVLRVLENASNLPLHDIFKPGSMYPMVLRFSTGISKDDDRGADVRGAMMRLLHPESPDDMENPLLDLSMKTGEIFHVQNMVDFTGYYIMSEEERALKIKQFPILGEAQWLNIRRPKSFADLHYYCCTCRYFVASSSKGTPEVFYVKFKLRPSDLSKGDDQENFQRDGDMPPFSGALPTLPDDARPKTCLRDDLKQRLESPEGVKYMLQMQLHPVPASLEEQEQAQDPSKVWDEKAYPLLDVAEVWLTEHVDDAIFDKLRFNPRFGPPSLAMITATSATQSASVDTGRSIIHELLTYIRSGRKLPPPWYDLLKKSHADVLTSSADTVSSGHVNGSGCPFSPGGAVTESNKLENPLELENDTLKQLQAVGETKTTKALFHNEDTGQMSVELKLLGLLQPVLQIQLPVVISLLVTYPCLLGLSWVSSKVGVNWMFTLIPLGFIGWGLLFATVTIVCKWVGIWRIKDGSKNNLWSHQTSLHTVWDCINHTLGSSFLELGKGSVLITLYLRYLGASISSAGVYIDTLFALNPDQVRIGYRSAIDRAALLFGHIYEGQKVEFKSIIVKDDSFVGSRALLLPGFTIEDGAELSALSLGMKDEIIRPTYN</sequence>
<dbReference type="Gene3D" id="1.10.1200.10">
    <property type="entry name" value="ACP-like"/>
    <property type="match status" value="1"/>
</dbReference>
<dbReference type="PANTHER" id="PTHR22754">
    <property type="entry name" value="DISCO-INTERACTING PROTEIN 2 DIP2 -RELATED"/>
    <property type="match status" value="1"/>
</dbReference>
<feature type="transmembrane region" description="Helical" evidence="5">
    <location>
        <begin position="1582"/>
        <end position="1603"/>
    </location>
</feature>
<evidence type="ECO:0008006" key="11">
    <source>
        <dbReference type="Google" id="ProtNLM"/>
    </source>
</evidence>
<feature type="domain" description="AMP-binding enzyme C-terminal" evidence="8">
    <location>
        <begin position="955"/>
        <end position="1076"/>
    </location>
</feature>
<dbReference type="EMBL" id="JBHFFA010000002">
    <property type="protein sequence ID" value="KAL2641753.1"/>
    <property type="molecule type" value="Genomic_DNA"/>
</dbReference>
<dbReference type="GO" id="GO:0016874">
    <property type="term" value="F:ligase activity"/>
    <property type="evidence" value="ECO:0007669"/>
    <property type="project" value="UniProtKB-KW"/>
</dbReference>
<dbReference type="SUPFAM" id="SSF51905">
    <property type="entry name" value="FAD/NAD(P)-binding domain"/>
    <property type="match status" value="1"/>
</dbReference>
<dbReference type="InterPro" id="IPR025110">
    <property type="entry name" value="AMP-bd_C"/>
</dbReference>
<keyword evidence="3" id="KW-0443">Lipid metabolism</keyword>
<dbReference type="Proteomes" id="UP001605036">
    <property type="component" value="Unassembled WGS sequence"/>
</dbReference>
<evidence type="ECO:0000256" key="5">
    <source>
        <dbReference type="SAM" id="Phobius"/>
    </source>
</evidence>
<dbReference type="InterPro" id="IPR036736">
    <property type="entry name" value="ACP-like_sf"/>
</dbReference>
<keyword evidence="10" id="KW-1185">Reference proteome</keyword>
<feature type="transmembrane region" description="Helical" evidence="5">
    <location>
        <begin position="1302"/>
        <end position="1322"/>
    </location>
</feature>
<evidence type="ECO:0000313" key="10">
    <source>
        <dbReference type="Proteomes" id="UP001605036"/>
    </source>
</evidence>
<dbReference type="PROSITE" id="PS00455">
    <property type="entry name" value="AMP_BINDING"/>
    <property type="match status" value="1"/>
</dbReference>
<evidence type="ECO:0000259" key="8">
    <source>
        <dbReference type="Pfam" id="PF23024"/>
    </source>
</evidence>
<feature type="domain" description="Carrier" evidence="7">
    <location>
        <begin position="1120"/>
        <end position="1184"/>
    </location>
</feature>
<proteinExistence type="predicted"/>
<keyword evidence="5" id="KW-0812">Transmembrane</keyword>
<keyword evidence="5" id="KW-1133">Transmembrane helix</keyword>
<keyword evidence="2" id="KW-0276">Fatty acid metabolism</keyword>
<dbReference type="InterPro" id="IPR011004">
    <property type="entry name" value="Trimer_LpxA-like_sf"/>
</dbReference>
<evidence type="ECO:0000313" key="9">
    <source>
        <dbReference type="EMBL" id="KAL2641753.1"/>
    </source>
</evidence>
<dbReference type="Gene3D" id="2.40.180.10">
    <property type="entry name" value="Catalase core domain"/>
    <property type="match status" value="1"/>
</dbReference>
<dbReference type="GO" id="GO:0008610">
    <property type="term" value="P:lipid biosynthetic process"/>
    <property type="evidence" value="ECO:0007669"/>
    <property type="project" value="UniProtKB-ARBA"/>
</dbReference>
<feature type="transmembrane region" description="Helical" evidence="5">
    <location>
        <begin position="1491"/>
        <end position="1512"/>
    </location>
</feature>
<dbReference type="InterPro" id="IPR009081">
    <property type="entry name" value="PP-bd_ACP"/>
</dbReference>
<feature type="compositionally biased region" description="Basic and acidic residues" evidence="4">
    <location>
        <begin position="1993"/>
        <end position="2006"/>
    </location>
</feature>
<feature type="region of interest" description="Disordered" evidence="4">
    <location>
        <begin position="1993"/>
        <end position="2015"/>
    </location>
</feature>
<dbReference type="InterPro" id="IPR045851">
    <property type="entry name" value="AMP-bd_C_sf"/>
</dbReference>
<comment type="caution">
    <text evidence="9">The sequence shown here is derived from an EMBL/GenBank/DDBJ whole genome shotgun (WGS) entry which is preliminary data.</text>
</comment>
<dbReference type="SUPFAM" id="SSF47336">
    <property type="entry name" value="ACP-like"/>
    <property type="match status" value="1"/>
</dbReference>
<dbReference type="Gene3D" id="3.30.300.30">
    <property type="match status" value="1"/>
</dbReference>
<reference evidence="9 10" key="1">
    <citation type="submission" date="2024-09" db="EMBL/GenBank/DDBJ databases">
        <title>Chromosome-scale assembly of Riccia fluitans.</title>
        <authorList>
            <person name="Paukszto L."/>
            <person name="Sawicki J."/>
            <person name="Karawczyk K."/>
            <person name="Piernik-Szablinska J."/>
            <person name="Szczecinska M."/>
            <person name="Mazdziarz M."/>
        </authorList>
    </citation>
    <scope>NUCLEOTIDE SEQUENCE [LARGE SCALE GENOMIC DNA]</scope>
    <source>
        <strain evidence="9">Rf_01</strain>
        <tissue evidence="9">Aerial parts of the thallus</tissue>
    </source>
</reference>
<gene>
    <name evidence="9" type="ORF">R1flu_009340</name>
</gene>
<dbReference type="CDD" id="cd05931">
    <property type="entry name" value="FAAL"/>
    <property type="match status" value="1"/>
</dbReference>
<dbReference type="SUPFAM" id="SSF56801">
    <property type="entry name" value="Acetyl-CoA synthetase-like"/>
    <property type="match status" value="1"/>
</dbReference>
<dbReference type="InterPro" id="IPR036188">
    <property type="entry name" value="FAD/NAD-bd_sf"/>
</dbReference>
<dbReference type="PANTHER" id="PTHR22754:SF32">
    <property type="entry name" value="DISCO-INTERACTING PROTEIN 2"/>
    <property type="match status" value="1"/>
</dbReference>
<evidence type="ECO:0000256" key="3">
    <source>
        <dbReference type="ARBA" id="ARBA00023098"/>
    </source>
</evidence>
<feature type="transmembrane region" description="Helical" evidence="5">
    <location>
        <begin position="2239"/>
        <end position="2260"/>
    </location>
</feature>
<dbReference type="Pfam" id="PF13450">
    <property type="entry name" value="NAD_binding_8"/>
    <property type="match status" value="1"/>
</dbReference>
<feature type="transmembrane region" description="Helical" evidence="5">
    <location>
        <begin position="1248"/>
        <end position="1273"/>
    </location>
</feature>
<dbReference type="Gene3D" id="3.50.50.60">
    <property type="entry name" value="FAD/NAD(P)-binding domain"/>
    <property type="match status" value="2"/>
</dbReference>
<dbReference type="Pfam" id="PF23024">
    <property type="entry name" value="AMP-dom_DIP2-like"/>
    <property type="match status" value="1"/>
</dbReference>
<evidence type="ECO:0000256" key="2">
    <source>
        <dbReference type="ARBA" id="ARBA00022832"/>
    </source>
</evidence>